<feature type="active site" evidence="8">
    <location>
        <position position="39"/>
    </location>
</feature>
<comment type="similarity">
    <text evidence="8">Belongs to the dethiobiotin synthetase family.</text>
</comment>
<feature type="binding site" evidence="8">
    <location>
        <position position="18"/>
    </location>
    <ligand>
        <name>Mg(2+)</name>
        <dbReference type="ChEBI" id="CHEBI:18420"/>
    </ligand>
</feature>
<dbReference type="GO" id="GO:0009102">
    <property type="term" value="P:biotin biosynthetic process"/>
    <property type="evidence" value="ECO:0007669"/>
    <property type="project" value="UniProtKB-UniRule"/>
</dbReference>
<dbReference type="InterPro" id="IPR027417">
    <property type="entry name" value="P-loop_NTPase"/>
</dbReference>
<keyword evidence="2 8" id="KW-0436">Ligase</keyword>
<keyword evidence="4 8" id="KW-0547">Nucleotide-binding</keyword>
<dbReference type="SUPFAM" id="SSF52540">
    <property type="entry name" value="P-loop containing nucleoside triphosphate hydrolases"/>
    <property type="match status" value="1"/>
</dbReference>
<protein>
    <recommendedName>
        <fullName evidence="8">ATP-dependent dethiobiotin synthetase BioD</fullName>
        <ecNumber evidence="8">6.3.3.3</ecNumber>
    </recommendedName>
    <alternativeName>
        <fullName evidence="8">DTB synthetase</fullName>
        <shortName evidence="8">DTBS</shortName>
    </alternativeName>
    <alternativeName>
        <fullName evidence="8">Dethiobiotin synthase</fullName>
    </alternativeName>
</protein>
<name>A0A348HEU1_9GAMM</name>
<dbReference type="OrthoDB" id="9802097at2"/>
<comment type="function">
    <text evidence="8">Catalyzes a mechanistically unusual reaction, the ATP-dependent insertion of CO2 between the N7 and N8 nitrogen atoms of 7,8-diaminopelargonic acid (DAPA, also called 7,8-diammoniononanoate) to form a ureido ring.</text>
</comment>
<evidence type="ECO:0000256" key="5">
    <source>
        <dbReference type="ARBA" id="ARBA00022756"/>
    </source>
</evidence>
<dbReference type="GO" id="GO:0005524">
    <property type="term" value="F:ATP binding"/>
    <property type="evidence" value="ECO:0007669"/>
    <property type="project" value="UniProtKB-UniRule"/>
</dbReference>
<dbReference type="InterPro" id="IPR004472">
    <property type="entry name" value="DTB_synth_BioD"/>
</dbReference>
<evidence type="ECO:0000256" key="2">
    <source>
        <dbReference type="ARBA" id="ARBA00022598"/>
    </source>
</evidence>
<accession>A0A348HEU1</accession>
<evidence type="ECO:0000256" key="1">
    <source>
        <dbReference type="ARBA" id="ARBA00022490"/>
    </source>
</evidence>
<dbReference type="GO" id="GO:0005829">
    <property type="term" value="C:cytosol"/>
    <property type="evidence" value="ECO:0007669"/>
    <property type="project" value="TreeGrafter"/>
</dbReference>
<keyword evidence="7 8" id="KW-0460">Magnesium</keyword>
<comment type="catalytic activity">
    <reaction evidence="8">
        <text>(7R,8S)-7,8-diammoniononanoate + CO2 + ATP = (4R,5S)-dethiobiotin + ADP + phosphate + 3 H(+)</text>
        <dbReference type="Rhea" id="RHEA:15805"/>
        <dbReference type="ChEBI" id="CHEBI:15378"/>
        <dbReference type="ChEBI" id="CHEBI:16526"/>
        <dbReference type="ChEBI" id="CHEBI:30616"/>
        <dbReference type="ChEBI" id="CHEBI:43474"/>
        <dbReference type="ChEBI" id="CHEBI:149469"/>
        <dbReference type="ChEBI" id="CHEBI:149473"/>
        <dbReference type="ChEBI" id="CHEBI:456216"/>
        <dbReference type="EC" id="6.3.3.3"/>
    </reaction>
</comment>
<dbReference type="HAMAP" id="MF_00336">
    <property type="entry name" value="BioD"/>
    <property type="match status" value="1"/>
</dbReference>
<keyword evidence="3 8" id="KW-0479">Metal-binding</keyword>
<dbReference type="UniPathway" id="UPA00078">
    <property type="reaction ID" value="UER00161"/>
</dbReference>
<evidence type="ECO:0000256" key="7">
    <source>
        <dbReference type="ARBA" id="ARBA00022842"/>
    </source>
</evidence>
<evidence type="ECO:0000313" key="9">
    <source>
        <dbReference type="EMBL" id="BBG30143.1"/>
    </source>
</evidence>
<dbReference type="PIRSF" id="PIRSF006755">
    <property type="entry name" value="DTB_synth"/>
    <property type="match status" value="1"/>
</dbReference>
<evidence type="ECO:0000256" key="4">
    <source>
        <dbReference type="ARBA" id="ARBA00022741"/>
    </source>
</evidence>
<comment type="subunit">
    <text evidence="8">Homodimer.</text>
</comment>
<dbReference type="Proteomes" id="UP000267342">
    <property type="component" value="Chromosome"/>
</dbReference>
<comment type="caution">
    <text evidence="8">Lacks conserved residue(s) required for the propagation of feature annotation.</text>
</comment>
<comment type="subcellular location">
    <subcellularLocation>
        <location evidence="8">Cytoplasm</location>
    </subcellularLocation>
</comment>
<dbReference type="EC" id="6.3.3.3" evidence="8"/>
<comment type="pathway">
    <text evidence="8">Cofactor biosynthesis; biotin biosynthesis; biotin from 7,8-diaminononanoate: step 1/2.</text>
</comment>
<feature type="binding site" evidence="8">
    <location>
        <position position="56"/>
    </location>
    <ligand>
        <name>ATP</name>
        <dbReference type="ChEBI" id="CHEBI:30616"/>
    </ligand>
</feature>
<dbReference type="NCBIfam" id="TIGR00347">
    <property type="entry name" value="bioD"/>
    <property type="match status" value="1"/>
</dbReference>
<feature type="binding site" evidence="8">
    <location>
        <position position="118"/>
    </location>
    <ligand>
        <name>Mg(2+)</name>
        <dbReference type="ChEBI" id="CHEBI:18420"/>
    </ligand>
</feature>
<evidence type="ECO:0000313" key="10">
    <source>
        <dbReference type="Proteomes" id="UP000267342"/>
    </source>
</evidence>
<dbReference type="CDD" id="cd03109">
    <property type="entry name" value="DTBS"/>
    <property type="match status" value="1"/>
</dbReference>
<dbReference type="RefSeq" id="WP_027705732.1">
    <property type="nucleotide sequence ID" value="NZ_AP018933.1"/>
</dbReference>
<gene>
    <name evidence="8" type="primary">bioD</name>
    <name evidence="9" type="ORF">ZBT109_1383</name>
</gene>
<keyword evidence="1 8" id="KW-0963">Cytoplasm</keyword>
<evidence type="ECO:0000256" key="8">
    <source>
        <dbReference type="HAMAP-Rule" id="MF_00336"/>
    </source>
</evidence>
<proteinExistence type="inferred from homology"/>
<organism evidence="9 10">
    <name type="scientific">Zymobacter palmae</name>
    <dbReference type="NCBI Taxonomy" id="33074"/>
    <lineage>
        <taxon>Bacteria</taxon>
        <taxon>Pseudomonadati</taxon>
        <taxon>Pseudomonadota</taxon>
        <taxon>Gammaproteobacteria</taxon>
        <taxon>Oceanospirillales</taxon>
        <taxon>Halomonadaceae</taxon>
        <taxon>Zymobacter group</taxon>
        <taxon>Zymobacter</taxon>
    </lineage>
</organism>
<keyword evidence="5 8" id="KW-0093">Biotin biosynthesis</keyword>
<keyword evidence="10" id="KW-1185">Reference proteome</keyword>
<dbReference type="AlphaFoldDB" id="A0A348HEU1"/>
<dbReference type="EMBL" id="AP018933">
    <property type="protein sequence ID" value="BBG30143.1"/>
    <property type="molecule type" value="Genomic_DNA"/>
</dbReference>
<dbReference type="Pfam" id="PF13500">
    <property type="entry name" value="AAA_26"/>
    <property type="match status" value="1"/>
</dbReference>
<dbReference type="GO" id="GO:0042803">
    <property type="term" value="F:protein homodimerization activity"/>
    <property type="evidence" value="ECO:0007669"/>
    <property type="project" value="UniProtKB-ARBA"/>
</dbReference>
<evidence type="ECO:0000256" key="3">
    <source>
        <dbReference type="ARBA" id="ARBA00022723"/>
    </source>
</evidence>
<dbReference type="FunFam" id="3.40.50.300:FF:000292">
    <property type="entry name" value="ATP-dependent dethiobiotin synthetase BioD"/>
    <property type="match status" value="1"/>
</dbReference>
<feature type="binding site" evidence="8">
    <location>
        <begin position="118"/>
        <end position="121"/>
    </location>
    <ligand>
        <name>ATP</name>
        <dbReference type="ChEBI" id="CHEBI:30616"/>
    </ligand>
</feature>
<dbReference type="STRING" id="1123510.GCA_000620025_00375"/>
<reference evidence="9 10" key="1">
    <citation type="submission" date="2018-09" db="EMBL/GenBank/DDBJ databases">
        <title>Zymobacter palmae IAM14233 (=T109) whole genome analysis.</title>
        <authorList>
            <person name="Yanase H."/>
        </authorList>
    </citation>
    <scope>NUCLEOTIDE SEQUENCE [LARGE SCALE GENOMIC DNA]</scope>
    <source>
        <strain evidence="9 10">IAM14233</strain>
    </source>
</reference>
<dbReference type="Gene3D" id="3.40.50.300">
    <property type="entry name" value="P-loop containing nucleotide triphosphate hydrolases"/>
    <property type="match status" value="1"/>
</dbReference>
<dbReference type="KEGG" id="zpl:ZBT109_1383"/>
<feature type="binding site" evidence="8">
    <location>
        <begin position="178"/>
        <end position="179"/>
    </location>
    <ligand>
        <name>ATP</name>
        <dbReference type="ChEBI" id="CHEBI:30616"/>
    </ligand>
</feature>
<feature type="binding site" evidence="8">
    <location>
        <position position="56"/>
    </location>
    <ligand>
        <name>Mg(2+)</name>
        <dbReference type="ChEBI" id="CHEBI:18420"/>
    </ligand>
</feature>
<sequence length="231" mass="24740">MSSFAFFVTGTDTEVGKTAVSCALLYKAHQQGLTTAASKPVACGTEMTAEGPRNEDAVALHQQCHPSLTLEEINPVLFDAPTSPHIAAAEAGATLSVERMLPPIREILALRRQFTLVEGAGGWYVPINDHEDLSDVAIALDLPLILVVGIKLGALNHAFLTYEALKRSGLPIAGWVANSVTPPPSEHCLDQYLDILHRRLEAPCLGIVPFMDNPQPEAIAQHLDLTPLLGA</sequence>
<comment type="cofactor">
    <cofactor evidence="8">
        <name>Mg(2+)</name>
        <dbReference type="ChEBI" id="CHEBI:18420"/>
    </cofactor>
</comment>
<evidence type="ECO:0000256" key="6">
    <source>
        <dbReference type="ARBA" id="ARBA00022840"/>
    </source>
</evidence>
<dbReference type="GO" id="GO:0000287">
    <property type="term" value="F:magnesium ion binding"/>
    <property type="evidence" value="ECO:0007669"/>
    <property type="project" value="UniProtKB-UniRule"/>
</dbReference>
<dbReference type="PANTHER" id="PTHR43210:SF5">
    <property type="entry name" value="DETHIOBIOTIN SYNTHETASE"/>
    <property type="match status" value="1"/>
</dbReference>
<dbReference type="GO" id="GO:0004141">
    <property type="term" value="F:dethiobiotin synthase activity"/>
    <property type="evidence" value="ECO:0007669"/>
    <property type="project" value="UniProtKB-UniRule"/>
</dbReference>
<dbReference type="PANTHER" id="PTHR43210">
    <property type="entry name" value="DETHIOBIOTIN SYNTHETASE"/>
    <property type="match status" value="1"/>
</dbReference>
<keyword evidence="6 8" id="KW-0067">ATP-binding</keyword>